<keyword evidence="2" id="KW-0676">Redox-active center</keyword>
<dbReference type="PANTHER" id="PTHR36450">
    <property type="entry name" value="THIOREDOXIN"/>
    <property type="match status" value="1"/>
</dbReference>
<dbReference type="Proteomes" id="UP000031586">
    <property type="component" value="Unassembled WGS sequence"/>
</dbReference>
<evidence type="ECO:0000259" key="3">
    <source>
        <dbReference type="Pfam" id="PF13192"/>
    </source>
</evidence>
<sequence>MKSIQVYGSGCKNCIVTAERIAEVAQELGQQISIEKVTSLEAIMKAGIMSTPGVAINGELKHTGSVPSVDLVRDLLKEDVVA</sequence>
<dbReference type="InterPro" id="IPR005243">
    <property type="entry name" value="THIRX-like_proc"/>
</dbReference>
<dbReference type="PATRIC" id="fig|1229493.5.peg.4738"/>
<dbReference type="SUPFAM" id="SSF52833">
    <property type="entry name" value="Thioredoxin-like"/>
    <property type="match status" value="1"/>
</dbReference>
<organism evidence="4 5">
    <name type="scientific">Vibrio owensii CAIM 1854 = LMG 25443</name>
    <dbReference type="NCBI Taxonomy" id="1229493"/>
    <lineage>
        <taxon>Bacteria</taxon>
        <taxon>Pseudomonadati</taxon>
        <taxon>Pseudomonadota</taxon>
        <taxon>Gammaproteobacteria</taxon>
        <taxon>Vibrionales</taxon>
        <taxon>Vibrionaceae</taxon>
        <taxon>Vibrio</taxon>
    </lineage>
</organism>
<dbReference type="Gene3D" id="3.40.30.10">
    <property type="entry name" value="Glutaredoxin"/>
    <property type="match status" value="1"/>
</dbReference>
<dbReference type="Pfam" id="PF13192">
    <property type="entry name" value="Thioredoxin_3"/>
    <property type="match status" value="1"/>
</dbReference>
<dbReference type="AlphaFoldDB" id="A0A0C1YZ32"/>
<keyword evidence="2" id="KW-1015">Disulfide bond</keyword>
<feature type="active site" description="Nucleophile" evidence="1">
    <location>
        <position position="14"/>
    </location>
</feature>
<comment type="caution">
    <text evidence="4">The sequence shown here is derived from an EMBL/GenBank/DDBJ whole genome shotgun (WGS) entry which is preliminary data.</text>
</comment>
<evidence type="ECO:0000313" key="4">
    <source>
        <dbReference type="EMBL" id="KIF49284.1"/>
    </source>
</evidence>
<feature type="active site" description="Nucleophile" evidence="1">
    <location>
        <position position="11"/>
    </location>
</feature>
<gene>
    <name evidence="4" type="ORF">H735_25810</name>
</gene>
<dbReference type="InterPro" id="IPR012336">
    <property type="entry name" value="Thioredoxin-like_fold"/>
</dbReference>
<proteinExistence type="predicted"/>
<dbReference type="EMBL" id="JPRD01000056">
    <property type="protein sequence ID" value="KIF49284.1"/>
    <property type="molecule type" value="Genomic_DNA"/>
</dbReference>
<evidence type="ECO:0000313" key="5">
    <source>
        <dbReference type="Proteomes" id="UP000031586"/>
    </source>
</evidence>
<protein>
    <submittedName>
        <fullName evidence="4">Redox-active disulfide protein 2</fullName>
    </submittedName>
</protein>
<dbReference type="NCBIfam" id="TIGR00412">
    <property type="entry name" value="redox_disulf_2"/>
    <property type="match status" value="1"/>
</dbReference>
<dbReference type="PANTHER" id="PTHR36450:SF1">
    <property type="entry name" value="THIOREDOXIN"/>
    <property type="match status" value="1"/>
</dbReference>
<dbReference type="PIRSF" id="PIRSF037031">
    <property type="entry name" value="Redox_disulphide_2"/>
    <property type="match status" value="1"/>
</dbReference>
<feature type="disulfide bond" description="Redox-active" evidence="2">
    <location>
        <begin position="11"/>
        <end position="14"/>
    </location>
</feature>
<reference evidence="4 5" key="1">
    <citation type="submission" date="2014-07" db="EMBL/GenBank/DDBJ databases">
        <title>Unique and conserved regions in Vibrio harveyi and related species in comparison with the shrimp pathogen Vibrio harveyi CAIM 1792.</title>
        <authorList>
            <person name="Espinoza-Valles I."/>
            <person name="Vora G."/>
            <person name="Leekitcharoenphon P."/>
            <person name="Ussery D."/>
            <person name="Hoj L."/>
            <person name="Gomez-Gil B."/>
        </authorList>
    </citation>
    <scope>NUCLEOTIDE SEQUENCE [LARGE SCALE GENOMIC DNA]</scope>
    <source>
        <strain evidence="5">CAIM 1854 / LMG 25443</strain>
    </source>
</reference>
<dbReference type="InterPro" id="IPR036249">
    <property type="entry name" value="Thioredoxin-like_sf"/>
</dbReference>
<accession>A0A0C1YZ32</accession>
<dbReference type="RefSeq" id="WP_020197007.1">
    <property type="nucleotide sequence ID" value="NZ_BAOH01000092.1"/>
</dbReference>
<feature type="domain" description="Thioredoxin-like fold" evidence="3">
    <location>
        <begin position="3"/>
        <end position="77"/>
    </location>
</feature>
<evidence type="ECO:0000256" key="2">
    <source>
        <dbReference type="PIRSR" id="PIRSR037031-51"/>
    </source>
</evidence>
<evidence type="ECO:0000256" key="1">
    <source>
        <dbReference type="PIRSR" id="PIRSR037031-50"/>
    </source>
</evidence>
<name>A0A0C1YZ32_9VIBR</name>